<dbReference type="PANTHER" id="PTHR10903">
    <property type="entry name" value="GTPASE, IMAP FAMILY MEMBER-RELATED"/>
    <property type="match status" value="1"/>
</dbReference>
<keyword evidence="3" id="KW-0342">GTP-binding</keyword>
<name>A0A8S3QKE0_MYTED</name>
<evidence type="ECO:0000313" key="6">
    <source>
        <dbReference type="Proteomes" id="UP000683360"/>
    </source>
</evidence>
<evidence type="ECO:0000259" key="4">
    <source>
        <dbReference type="PROSITE" id="PS51720"/>
    </source>
</evidence>
<dbReference type="InterPro" id="IPR045058">
    <property type="entry name" value="GIMA/IAN/Toc"/>
</dbReference>
<evidence type="ECO:0000313" key="5">
    <source>
        <dbReference type="EMBL" id="CAG2195744.1"/>
    </source>
</evidence>
<dbReference type="AlphaFoldDB" id="A0A8S3QKE0"/>
<dbReference type="InterPro" id="IPR027417">
    <property type="entry name" value="P-loop_NTPase"/>
</dbReference>
<comment type="similarity">
    <text evidence="1">Belongs to the TRAFAC class TrmE-Era-EngA-EngB-Septin-like GTPase superfamily. AIG1/Toc34/Toc159-like paraseptin GTPase family. IAN subfamily.</text>
</comment>
<feature type="domain" description="AIG1-type G" evidence="4">
    <location>
        <begin position="18"/>
        <end position="201"/>
    </location>
</feature>
<organism evidence="5 6">
    <name type="scientific">Mytilus edulis</name>
    <name type="common">Blue mussel</name>
    <dbReference type="NCBI Taxonomy" id="6550"/>
    <lineage>
        <taxon>Eukaryota</taxon>
        <taxon>Metazoa</taxon>
        <taxon>Spiralia</taxon>
        <taxon>Lophotrochozoa</taxon>
        <taxon>Mollusca</taxon>
        <taxon>Bivalvia</taxon>
        <taxon>Autobranchia</taxon>
        <taxon>Pteriomorphia</taxon>
        <taxon>Mytilida</taxon>
        <taxon>Mytiloidea</taxon>
        <taxon>Mytilidae</taxon>
        <taxon>Mytilinae</taxon>
        <taxon>Mytilus</taxon>
    </lineage>
</organism>
<sequence length="201" mass="22547">MILSFWRLIMRACYPSAFRINKIALVGARRSGKSSLGNTLLGWNAFQPIFGIESVSKLCAVGLTKLPSGKTINVVDTPGITNSKDQAVVNEIKKSIVYLNPGPHAFLLVMQPDRSLQEDIKALKELKNVFGDSFLQITIMIMVCRNQICHENSSLMDIHEFIANSACKEIIEAYNLCGKRIIAVDNRRRTSSRRKSIENKY</sequence>
<keyword evidence="6" id="KW-1185">Reference proteome</keyword>
<dbReference type="PANTHER" id="PTHR10903:SF184">
    <property type="entry name" value="GTP-BINDING PROTEIN A"/>
    <property type="match status" value="1"/>
</dbReference>
<evidence type="ECO:0000256" key="3">
    <source>
        <dbReference type="ARBA" id="ARBA00023134"/>
    </source>
</evidence>
<reference evidence="5" key="1">
    <citation type="submission" date="2021-03" db="EMBL/GenBank/DDBJ databases">
        <authorList>
            <person name="Bekaert M."/>
        </authorList>
    </citation>
    <scope>NUCLEOTIDE SEQUENCE</scope>
</reference>
<dbReference type="Gene3D" id="3.40.50.300">
    <property type="entry name" value="P-loop containing nucleotide triphosphate hydrolases"/>
    <property type="match status" value="1"/>
</dbReference>
<dbReference type="Pfam" id="PF04548">
    <property type="entry name" value="AIG1"/>
    <property type="match status" value="1"/>
</dbReference>
<dbReference type="EMBL" id="CAJPWZ010000533">
    <property type="protein sequence ID" value="CAG2195744.1"/>
    <property type="molecule type" value="Genomic_DNA"/>
</dbReference>
<keyword evidence="2" id="KW-0547">Nucleotide-binding</keyword>
<protein>
    <recommendedName>
        <fullName evidence="4">AIG1-type G domain-containing protein</fullName>
    </recommendedName>
</protein>
<dbReference type="OrthoDB" id="10061751at2759"/>
<gene>
    <name evidence="5" type="ORF">MEDL_10732</name>
</gene>
<evidence type="ECO:0000256" key="2">
    <source>
        <dbReference type="ARBA" id="ARBA00022741"/>
    </source>
</evidence>
<dbReference type="PROSITE" id="PS51720">
    <property type="entry name" value="G_AIG1"/>
    <property type="match status" value="1"/>
</dbReference>
<dbReference type="GO" id="GO:0005525">
    <property type="term" value="F:GTP binding"/>
    <property type="evidence" value="ECO:0007669"/>
    <property type="project" value="UniProtKB-KW"/>
</dbReference>
<proteinExistence type="inferred from homology"/>
<evidence type="ECO:0000256" key="1">
    <source>
        <dbReference type="ARBA" id="ARBA00008535"/>
    </source>
</evidence>
<dbReference type="InterPro" id="IPR006703">
    <property type="entry name" value="G_AIG1"/>
</dbReference>
<accession>A0A8S3QKE0</accession>
<dbReference type="Proteomes" id="UP000683360">
    <property type="component" value="Unassembled WGS sequence"/>
</dbReference>
<comment type="caution">
    <text evidence="5">The sequence shown here is derived from an EMBL/GenBank/DDBJ whole genome shotgun (WGS) entry which is preliminary data.</text>
</comment>
<dbReference type="SUPFAM" id="SSF52540">
    <property type="entry name" value="P-loop containing nucleoside triphosphate hydrolases"/>
    <property type="match status" value="1"/>
</dbReference>